<sequence length="147" mass="16800">MPGEVRRPPPDQDAVLATLALAGDRWTFLILREAFFGVRRFSDLQRILGIARTPLSERLGRLVADGVLERVAYQEKPVRHEYRLTELGRDFFPLIVELLRFGERWLTERPTLRLTHRDCGGQVVSQVRCARCGEPVDAHGSEPEQLP</sequence>
<evidence type="ECO:0000259" key="4">
    <source>
        <dbReference type="PROSITE" id="PS51118"/>
    </source>
</evidence>
<gene>
    <name evidence="5" type="ORF">GCM10023321_75090</name>
</gene>
<dbReference type="Proteomes" id="UP001428817">
    <property type="component" value="Unassembled WGS sequence"/>
</dbReference>
<comment type="caution">
    <text evidence="5">The sequence shown here is derived from an EMBL/GenBank/DDBJ whole genome shotgun (WGS) entry which is preliminary data.</text>
</comment>
<keyword evidence="3" id="KW-0804">Transcription</keyword>
<organism evidence="5 6">
    <name type="scientific">Pseudonocardia eucalypti</name>
    <dbReference type="NCBI Taxonomy" id="648755"/>
    <lineage>
        <taxon>Bacteria</taxon>
        <taxon>Bacillati</taxon>
        <taxon>Actinomycetota</taxon>
        <taxon>Actinomycetes</taxon>
        <taxon>Pseudonocardiales</taxon>
        <taxon>Pseudonocardiaceae</taxon>
        <taxon>Pseudonocardia</taxon>
    </lineage>
</organism>
<dbReference type="Gene3D" id="1.10.10.10">
    <property type="entry name" value="Winged helix-like DNA-binding domain superfamily/Winged helix DNA-binding domain"/>
    <property type="match status" value="1"/>
</dbReference>
<dbReference type="Pfam" id="PF01638">
    <property type="entry name" value="HxlR"/>
    <property type="match status" value="1"/>
</dbReference>
<proteinExistence type="predicted"/>
<dbReference type="PANTHER" id="PTHR33204">
    <property type="entry name" value="TRANSCRIPTIONAL REGULATOR, MARR FAMILY"/>
    <property type="match status" value="1"/>
</dbReference>
<keyword evidence="2" id="KW-0238">DNA-binding</keyword>
<dbReference type="InterPro" id="IPR036388">
    <property type="entry name" value="WH-like_DNA-bd_sf"/>
</dbReference>
<dbReference type="PANTHER" id="PTHR33204:SF18">
    <property type="entry name" value="TRANSCRIPTIONAL REGULATORY PROTEIN"/>
    <property type="match status" value="1"/>
</dbReference>
<dbReference type="RefSeq" id="WP_185066353.1">
    <property type="nucleotide sequence ID" value="NZ_BAABJP010000056.1"/>
</dbReference>
<evidence type="ECO:0000256" key="1">
    <source>
        <dbReference type="ARBA" id="ARBA00023015"/>
    </source>
</evidence>
<dbReference type="EMBL" id="BAABJP010000056">
    <property type="protein sequence ID" value="GAA5173454.1"/>
    <property type="molecule type" value="Genomic_DNA"/>
</dbReference>
<dbReference type="SUPFAM" id="SSF46785">
    <property type="entry name" value="Winged helix' DNA-binding domain"/>
    <property type="match status" value="1"/>
</dbReference>
<protein>
    <recommendedName>
        <fullName evidence="4">HTH hxlR-type domain-containing protein</fullName>
    </recommendedName>
</protein>
<dbReference type="InterPro" id="IPR002577">
    <property type="entry name" value="HTH_HxlR"/>
</dbReference>
<evidence type="ECO:0000256" key="2">
    <source>
        <dbReference type="ARBA" id="ARBA00023125"/>
    </source>
</evidence>
<dbReference type="PROSITE" id="PS51118">
    <property type="entry name" value="HTH_HXLR"/>
    <property type="match status" value="1"/>
</dbReference>
<name>A0ABP9RAM1_9PSEU</name>
<dbReference type="InterPro" id="IPR036390">
    <property type="entry name" value="WH_DNA-bd_sf"/>
</dbReference>
<accession>A0ABP9RAM1</accession>
<evidence type="ECO:0000313" key="6">
    <source>
        <dbReference type="Proteomes" id="UP001428817"/>
    </source>
</evidence>
<feature type="domain" description="HTH hxlR-type" evidence="4">
    <location>
        <begin position="9"/>
        <end position="110"/>
    </location>
</feature>
<keyword evidence="6" id="KW-1185">Reference proteome</keyword>
<evidence type="ECO:0000313" key="5">
    <source>
        <dbReference type="EMBL" id="GAA5173454.1"/>
    </source>
</evidence>
<keyword evidence="1" id="KW-0805">Transcription regulation</keyword>
<evidence type="ECO:0000256" key="3">
    <source>
        <dbReference type="ARBA" id="ARBA00023163"/>
    </source>
</evidence>
<reference evidence="6" key="1">
    <citation type="journal article" date="2019" name="Int. J. Syst. Evol. Microbiol.">
        <title>The Global Catalogue of Microorganisms (GCM) 10K type strain sequencing project: providing services to taxonomists for standard genome sequencing and annotation.</title>
        <authorList>
            <consortium name="The Broad Institute Genomics Platform"/>
            <consortium name="The Broad Institute Genome Sequencing Center for Infectious Disease"/>
            <person name="Wu L."/>
            <person name="Ma J."/>
        </authorList>
    </citation>
    <scope>NUCLEOTIDE SEQUENCE [LARGE SCALE GENOMIC DNA]</scope>
    <source>
        <strain evidence="6">JCM 18303</strain>
    </source>
</reference>